<evidence type="ECO:0000313" key="1">
    <source>
        <dbReference type="EMBL" id="SMF13252.1"/>
    </source>
</evidence>
<proteinExistence type="predicted"/>
<dbReference type="EMBL" id="FXAH01000003">
    <property type="protein sequence ID" value="SMF13252.1"/>
    <property type="molecule type" value="Genomic_DNA"/>
</dbReference>
<gene>
    <name evidence="1" type="ORF">SAMN06295900_10334</name>
</gene>
<accession>A0A1X7DDF4</accession>
<keyword evidence="2" id="KW-1185">Reference proteome</keyword>
<organism evidence="1 2">
    <name type="scientific">Trinickia caryophylli</name>
    <name type="common">Paraburkholderia caryophylli</name>
    <dbReference type="NCBI Taxonomy" id="28094"/>
    <lineage>
        <taxon>Bacteria</taxon>
        <taxon>Pseudomonadati</taxon>
        <taxon>Pseudomonadota</taxon>
        <taxon>Betaproteobacteria</taxon>
        <taxon>Burkholderiales</taxon>
        <taxon>Burkholderiaceae</taxon>
        <taxon>Trinickia</taxon>
    </lineage>
</organism>
<name>A0A1X7DDF4_TRICW</name>
<protein>
    <submittedName>
        <fullName evidence="1">Uncharacterized protein</fullName>
    </submittedName>
</protein>
<reference evidence="2" key="1">
    <citation type="submission" date="2017-04" db="EMBL/GenBank/DDBJ databases">
        <authorList>
            <person name="Varghese N."/>
            <person name="Submissions S."/>
        </authorList>
    </citation>
    <scope>NUCLEOTIDE SEQUENCE [LARGE SCALE GENOMIC DNA]</scope>
    <source>
        <strain evidence="2">Ballard 720</strain>
    </source>
</reference>
<evidence type="ECO:0000313" key="2">
    <source>
        <dbReference type="Proteomes" id="UP000192911"/>
    </source>
</evidence>
<sequence length="69" mass="7503">MSVSDAEKQRQAETLGHLAMLAKAAERDLKARGDQTGLTRLREDVRRSAIKTIGVDVEGLRLTANGLGR</sequence>
<dbReference type="InterPro" id="IPR046505">
    <property type="entry name" value="DUF6683"/>
</dbReference>
<dbReference type="STRING" id="28094.SAMN06295900_10334"/>
<dbReference type="Pfam" id="PF20388">
    <property type="entry name" value="DUF6683"/>
    <property type="match status" value="1"/>
</dbReference>
<dbReference type="Proteomes" id="UP000192911">
    <property type="component" value="Unassembled WGS sequence"/>
</dbReference>
<dbReference type="AlphaFoldDB" id="A0A1X7DDF4"/>